<feature type="domain" description="Arginine repressor DNA-binding" evidence="9">
    <location>
        <begin position="2"/>
        <end position="65"/>
    </location>
</feature>
<dbReference type="Gene3D" id="3.30.1360.40">
    <property type="match status" value="1"/>
</dbReference>
<keyword evidence="5 7" id="KW-0238">DNA-binding</keyword>
<comment type="caution">
    <text evidence="11">The sequence shown here is derived from an EMBL/GenBank/DDBJ whole genome shotgun (WGS) entry which is preliminary data.</text>
</comment>
<keyword evidence="3 7" id="KW-0963">Cytoplasm</keyword>
<evidence type="ECO:0000256" key="1">
    <source>
        <dbReference type="ARBA" id="ARBA00004496"/>
    </source>
</evidence>
<keyword evidence="4 7" id="KW-0805">Transcription regulation</keyword>
<dbReference type="InterPro" id="IPR036390">
    <property type="entry name" value="WH_DNA-bd_sf"/>
</dbReference>
<gene>
    <name evidence="7" type="primary">argR</name>
    <name evidence="11" type="ORF">IE37_02808</name>
</gene>
<dbReference type="RefSeq" id="WP_109727524.1">
    <property type="nucleotide sequence ID" value="NZ_CACVSX010000003.1"/>
</dbReference>
<evidence type="ECO:0000256" key="5">
    <source>
        <dbReference type="ARBA" id="ARBA00023125"/>
    </source>
</evidence>
<dbReference type="GO" id="GO:0051259">
    <property type="term" value="P:protein complex oligomerization"/>
    <property type="evidence" value="ECO:0007669"/>
    <property type="project" value="InterPro"/>
</dbReference>
<dbReference type="HAMAP" id="MF_00173">
    <property type="entry name" value="Arg_repressor"/>
    <property type="match status" value="1"/>
</dbReference>
<evidence type="ECO:0000256" key="2">
    <source>
        <dbReference type="ARBA" id="ARBA00008316"/>
    </source>
</evidence>
<dbReference type="AlphaFoldDB" id="A0A315YHV9"/>
<comment type="similarity">
    <text evidence="2 7">Belongs to the ArgR family.</text>
</comment>
<dbReference type="Gene3D" id="1.10.10.10">
    <property type="entry name" value="Winged helix-like DNA-binding domain superfamily/Winged helix DNA-binding domain"/>
    <property type="match status" value="1"/>
</dbReference>
<keyword evidence="7" id="KW-0028">Amino-acid biosynthesis</keyword>
<organism evidence="11 12">
    <name type="scientific">Ruminococcus flavefaciens</name>
    <dbReference type="NCBI Taxonomy" id="1265"/>
    <lineage>
        <taxon>Bacteria</taxon>
        <taxon>Bacillati</taxon>
        <taxon>Bacillota</taxon>
        <taxon>Clostridia</taxon>
        <taxon>Eubacteriales</taxon>
        <taxon>Oscillospiraceae</taxon>
        <taxon>Ruminococcus</taxon>
    </lineage>
</organism>
<comment type="subcellular location">
    <subcellularLocation>
        <location evidence="1 7">Cytoplasm</location>
    </subcellularLocation>
</comment>
<dbReference type="SUPFAM" id="SSF55252">
    <property type="entry name" value="C-terminal domain of arginine repressor"/>
    <property type="match status" value="1"/>
</dbReference>
<dbReference type="PANTHER" id="PTHR34471">
    <property type="entry name" value="ARGININE REPRESSOR"/>
    <property type="match status" value="1"/>
</dbReference>
<dbReference type="GO" id="GO:0034618">
    <property type="term" value="F:arginine binding"/>
    <property type="evidence" value="ECO:0007669"/>
    <property type="project" value="InterPro"/>
</dbReference>
<accession>A0A315YHV9</accession>
<keyword evidence="7" id="KW-0055">Arginine biosynthesis</keyword>
<dbReference type="GO" id="GO:1900079">
    <property type="term" value="P:regulation of arginine biosynthetic process"/>
    <property type="evidence" value="ECO:0007669"/>
    <property type="project" value="UniProtKB-UniRule"/>
</dbReference>
<evidence type="ECO:0000256" key="6">
    <source>
        <dbReference type="ARBA" id="ARBA00023163"/>
    </source>
</evidence>
<dbReference type="Pfam" id="PF01316">
    <property type="entry name" value="Arg_repressor"/>
    <property type="match status" value="1"/>
</dbReference>
<proteinExistence type="inferred from homology"/>
<feature type="domain" description="Arginine repressor C-terminal" evidence="10">
    <location>
        <begin position="74"/>
        <end position="140"/>
    </location>
</feature>
<dbReference type="UniPathway" id="UPA00068"/>
<protein>
    <recommendedName>
        <fullName evidence="7 8">Arginine repressor</fullName>
    </recommendedName>
</protein>
<keyword evidence="6 7" id="KW-0804">Transcription</keyword>
<dbReference type="GO" id="GO:0003677">
    <property type="term" value="F:DNA binding"/>
    <property type="evidence" value="ECO:0007669"/>
    <property type="project" value="UniProtKB-KW"/>
</dbReference>
<dbReference type="GO" id="GO:0003700">
    <property type="term" value="F:DNA-binding transcription factor activity"/>
    <property type="evidence" value="ECO:0007669"/>
    <property type="project" value="UniProtKB-UniRule"/>
</dbReference>
<comment type="function">
    <text evidence="7">Regulates arginine biosynthesis genes.</text>
</comment>
<dbReference type="STRING" id="1265.SAMN02910280_0663"/>
<dbReference type="InterPro" id="IPR001669">
    <property type="entry name" value="Arg_repress"/>
</dbReference>
<dbReference type="EMBL" id="QGDI01000012">
    <property type="protein sequence ID" value="PWJ10774.1"/>
    <property type="molecule type" value="Genomic_DNA"/>
</dbReference>
<comment type="pathway">
    <text evidence="7">Amino-acid biosynthesis; L-arginine biosynthesis [regulation].</text>
</comment>
<evidence type="ECO:0000259" key="10">
    <source>
        <dbReference type="Pfam" id="PF02863"/>
    </source>
</evidence>
<sequence>MKNRRHEAILEIITEQPVATQELLIELLAQRGIKTTQATLSRDIQQLSLVKQRDENGVYRYSMPAAAAAEKSLFEEAVISVDYAMNTIVLKCRAGMAQGTCAAIDSVEHQGIVGTIAGDDTIFILVRSEADAKKLSKKFRSELFPRR</sequence>
<dbReference type="InterPro" id="IPR036388">
    <property type="entry name" value="WH-like_DNA-bd_sf"/>
</dbReference>
<dbReference type="Pfam" id="PF02863">
    <property type="entry name" value="Arg_repressor_C"/>
    <property type="match status" value="1"/>
</dbReference>
<dbReference type="PRINTS" id="PR01467">
    <property type="entry name" value="ARGREPRESSOR"/>
</dbReference>
<evidence type="ECO:0000256" key="8">
    <source>
        <dbReference type="NCBIfam" id="TIGR01529"/>
    </source>
</evidence>
<dbReference type="GO" id="GO:0005737">
    <property type="term" value="C:cytoplasm"/>
    <property type="evidence" value="ECO:0007669"/>
    <property type="project" value="UniProtKB-SubCell"/>
</dbReference>
<name>A0A315YHV9_RUMFL</name>
<dbReference type="NCBIfam" id="TIGR01529">
    <property type="entry name" value="argR_whole"/>
    <property type="match status" value="1"/>
</dbReference>
<evidence type="ECO:0000256" key="7">
    <source>
        <dbReference type="HAMAP-Rule" id="MF_00173"/>
    </source>
</evidence>
<dbReference type="SUPFAM" id="SSF46785">
    <property type="entry name" value="Winged helix' DNA-binding domain"/>
    <property type="match status" value="1"/>
</dbReference>
<dbReference type="PANTHER" id="PTHR34471:SF1">
    <property type="entry name" value="ARGININE REPRESSOR"/>
    <property type="match status" value="1"/>
</dbReference>
<evidence type="ECO:0000259" key="9">
    <source>
        <dbReference type="Pfam" id="PF01316"/>
    </source>
</evidence>
<evidence type="ECO:0000256" key="3">
    <source>
        <dbReference type="ARBA" id="ARBA00022490"/>
    </source>
</evidence>
<dbReference type="InterPro" id="IPR036251">
    <property type="entry name" value="Arg_repress_C_sf"/>
</dbReference>
<evidence type="ECO:0000313" key="12">
    <source>
        <dbReference type="Proteomes" id="UP000245720"/>
    </source>
</evidence>
<dbReference type="InterPro" id="IPR020900">
    <property type="entry name" value="Arg_repress_DNA-bd"/>
</dbReference>
<dbReference type="Proteomes" id="UP000245720">
    <property type="component" value="Unassembled WGS sequence"/>
</dbReference>
<dbReference type="InterPro" id="IPR020899">
    <property type="entry name" value="Arg_repress_C"/>
</dbReference>
<reference evidence="11 12" key="1">
    <citation type="submission" date="2018-05" db="EMBL/GenBank/DDBJ databases">
        <title>The Hungate 1000. A catalogue of reference genomes from the rumen microbiome.</title>
        <authorList>
            <person name="Kelly W."/>
        </authorList>
    </citation>
    <scope>NUCLEOTIDE SEQUENCE [LARGE SCALE GENOMIC DNA]</scope>
    <source>
        <strain evidence="11 12">SAb67</strain>
    </source>
</reference>
<keyword evidence="7" id="KW-0678">Repressor</keyword>
<dbReference type="GO" id="GO:0006526">
    <property type="term" value="P:L-arginine biosynthetic process"/>
    <property type="evidence" value="ECO:0007669"/>
    <property type="project" value="UniProtKB-UniPathway"/>
</dbReference>
<evidence type="ECO:0000256" key="4">
    <source>
        <dbReference type="ARBA" id="ARBA00023015"/>
    </source>
</evidence>
<evidence type="ECO:0000313" key="11">
    <source>
        <dbReference type="EMBL" id="PWJ10774.1"/>
    </source>
</evidence>
<dbReference type="OrthoDB" id="9807089at2"/>